<dbReference type="OrthoDB" id="9803735at2"/>
<sequence length="300" mass="34833">MNIQQMKYVVAIANNGSFREAAKKLFVAQPSLSHAVKELEEELSTKLFERTNKGATLTEEGLEFMHYAQKILTQFERMEHRYSNVEKKNVHFSISAQHYDFLAVVISQLLKEETDYRSFRIFESTTQKIIEDVAEFRSELGIIFLNDQNSVAIGRVLQEENLTYETLVSFSTHIFLGTHHPLANHEEIEEWELREYPQVRFTQEANNYSYFQEDLIDMSEEDRVIHTTDRATLTGILQRTNAYGTGSGLVETPEIKLIPLKNSPINRISVIHPKNKPLSDIARKFVSVLRDYFKEYETSL</sequence>
<feature type="domain" description="HTH lysR-type" evidence="5">
    <location>
        <begin position="1"/>
        <end position="58"/>
    </location>
</feature>
<dbReference type="InterPro" id="IPR036388">
    <property type="entry name" value="WH-like_DNA-bd_sf"/>
</dbReference>
<evidence type="ECO:0000256" key="1">
    <source>
        <dbReference type="ARBA" id="ARBA00009437"/>
    </source>
</evidence>
<dbReference type="GO" id="GO:0032993">
    <property type="term" value="C:protein-DNA complex"/>
    <property type="evidence" value="ECO:0007669"/>
    <property type="project" value="TreeGrafter"/>
</dbReference>
<evidence type="ECO:0000259" key="5">
    <source>
        <dbReference type="PROSITE" id="PS50931"/>
    </source>
</evidence>
<evidence type="ECO:0000313" key="6">
    <source>
        <dbReference type="EMBL" id="SJZ75937.1"/>
    </source>
</evidence>
<dbReference type="SUPFAM" id="SSF53850">
    <property type="entry name" value="Periplasmic binding protein-like II"/>
    <property type="match status" value="1"/>
</dbReference>
<reference evidence="6 7" key="1">
    <citation type="submission" date="2017-02" db="EMBL/GenBank/DDBJ databases">
        <authorList>
            <person name="Peterson S.W."/>
        </authorList>
    </citation>
    <scope>NUCLEOTIDE SEQUENCE [LARGE SCALE GENOMIC DNA]</scope>
    <source>
        <strain evidence="6 7">ATCC BAA-1030</strain>
    </source>
</reference>
<dbReference type="PANTHER" id="PTHR30346">
    <property type="entry name" value="TRANSCRIPTIONAL DUAL REGULATOR HCAR-RELATED"/>
    <property type="match status" value="1"/>
</dbReference>
<name>A0A1T4NA43_9ENTE</name>
<dbReference type="Gene3D" id="1.10.10.10">
    <property type="entry name" value="Winged helix-like DNA-binding domain superfamily/Winged helix DNA-binding domain"/>
    <property type="match status" value="1"/>
</dbReference>
<organism evidence="6 7">
    <name type="scientific">Pilibacter termitis</name>
    <dbReference type="NCBI Taxonomy" id="263852"/>
    <lineage>
        <taxon>Bacteria</taxon>
        <taxon>Bacillati</taxon>
        <taxon>Bacillota</taxon>
        <taxon>Bacilli</taxon>
        <taxon>Lactobacillales</taxon>
        <taxon>Enterococcaceae</taxon>
        <taxon>Pilibacter</taxon>
    </lineage>
</organism>
<dbReference type="STRING" id="263852.SAMN02745116_01360"/>
<dbReference type="GO" id="GO:0003677">
    <property type="term" value="F:DNA binding"/>
    <property type="evidence" value="ECO:0007669"/>
    <property type="project" value="UniProtKB-KW"/>
</dbReference>
<dbReference type="Pfam" id="PF03466">
    <property type="entry name" value="LysR_substrate"/>
    <property type="match status" value="1"/>
</dbReference>
<dbReference type="InterPro" id="IPR036390">
    <property type="entry name" value="WH_DNA-bd_sf"/>
</dbReference>
<proteinExistence type="inferred from homology"/>
<dbReference type="PROSITE" id="PS50931">
    <property type="entry name" value="HTH_LYSR"/>
    <property type="match status" value="1"/>
</dbReference>
<dbReference type="InterPro" id="IPR005119">
    <property type="entry name" value="LysR_subst-bd"/>
</dbReference>
<dbReference type="CDD" id="cd05466">
    <property type="entry name" value="PBP2_LTTR_substrate"/>
    <property type="match status" value="1"/>
</dbReference>
<dbReference type="AlphaFoldDB" id="A0A1T4NA43"/>
<comment type="similarity">
    <text evidence="1">Belongs to the LysR transcriptional regulatory family.</text>
</comment>
<keyword evidence="7" id="KW-1185">Reference proteome</keyword>
<dbReference type="FunFam" id="1.10.10.10:FF:000001">
    <property type="entry name" value="LysR family transcriptional regulator"/>
    <property type="match status" value="1"/>
</dbReference>
<evidence type="ECO:0000313" key="7">
    <source>
        <dbReference type="Proteomes" id="UP000190328"/>
    </source>
</evidence>
<protein>
    <submittedName>
        <fullName evidence="6">DNA-binding transcriptional regulator, LysR family</fullName>
    </submittedName>
</protein>
<dbReference type="PRINTS" id="PR00039">
    <property type="entry name" value="HTHLYSR"/>
</dbReference>
<keyword evidence="4" id="KW-0804">Transcription</keyword>
<dbReference type="Proteomes" id="UP000190328">
    <property type="component" value="Unassembled WGS sequence"/>
</dbReference>
<dbReference type="InterPro" id="IPR000847">
    <property type="entry name" value="LysR_HTH_N"/>
</dbReference>
<evidence type="ECO:0000256" key="2">
    <source>
        <dbReference type="ARBA" id="ARBA00023015"/>
    </source>
</evidence>
<dbReference type="Pfam" id="PF00126">
    <property type="entry name" value="HTH_1"/>
    <property type="match status" value="1"/>
</dbReference>
<dbReference type="GO" id="GO:0003700">
    <property type="term" value="F:DNA-binding transcription factor activity"/>
    <property type="evidence" value="ECO:0007669"/>
    <property type="project" value="InterPro"/>
</dbReference>
<dbReference type="SUPFAM" id="SSF46785">
    <property type="entry name" value="Winged helix' DNA-binding domain"/>
    <property type="match status" value="1"/>
</dbReference>
<evidence type="ECO:0000256" key="3">
    <source>
        <dbReference type="ARBA" id="ARBA00023125"/>
    </source>
</evidence>
<dbReference type="PANTHER" id="PTHR30346:SF0">
    <property type="entry name" value="HCA OPERON TRANSCRIPTIONAL ACTIVATOR HCAR"/>
    <property type="match status" value="1"/>
</dbReference>
<accession>A0A1T4NA43</accession>
<gene>
    <name evidence="6" type="ORF">SAMN02745116_01360</name>
</gene>
<keyword evidence="2" id="KW-0805">Transcription regulation</keyword>
<dbReference type="RefSeq" id="WP_078807293.1">
    <property type="nucleotide sequence ID" value="NZ_FUXI01000013.1"/>
</dbReference>
<dbReference type="EMBL" id="FUXI01000013">
    <property type="protein sequence ID" value="SJZ75937.1"/>
    <property type="molecule type" value="Genomic_DNA"/>
</dbReference>
<dbReference type="Gene3D" id="3.40.190.290">
    <property type="match status" value="1"/>
</dbReference>
<evidence type="ECO:0000256" key="4">
    <source>
        <dbReference type="ARBA" id="ARBA00023163"/>
    </source>
</evidence>
<keyword evidence="3 6" id="KW-0238">DNA-binding</keyword>